<dbReference type="Proteomes" id="UP000428333">
    <property type="component" value="Linkage Group LG10"/>
</dbReference>
<accession>A0A6A4L2K0</accession>
<sequence>MTAELPLFKNCIDESLGSIEIEMPKWTFKKNQTRRKYKCLSSSAATQAYNIADFYPQGFNYQHSTPQMEIKTRTTAVSSQHHHLRHSTSLREYSSGFSAAGDQDMVIMKPKQLVRFRSHRFFSCVTGGA</sequence>
<keyword evidence="2" id="KW-1185">Reference proteome</keyword>
<dbReference type="EMBL" id="QEFC01002802">
    <property type="protein sequence ID" value="KAE9450494.1"/>
    <property type="molecule type" value="Genomic_DNA"/>
</dbReference>
<reference evidence="1 2" key="1">
    <citation type="journal article" date="2019" name="Genome Biol. Evol.">
        <title>The Rhododendron genome and chromosomal organization provide insight into shared whole-genome duplications across the heath family (Ericaceae).</title>
        <authorList>
            <person name="Soza V.L."/>
            <person name="Lindsley D."/>
            <person name="Waalkes A."/>
            <person name="Ramage E."/>
            <person name="Patwardhan R.P."/>
            <person name="Burton J.N."/>
            <person name="Adey A."/>
            <person name="Kumar A."/>
            <person name="Qiu R."/>
            <person name="Shendure J."/>
            <person name="Hall B."/>
        </authorList>
    </citation>
    <scope>NUCLEOTIDE SEQUENCE [LARGE SCALE GENOMIC DNA]</scope>
    <source>
        <strain evidence="1">RSF 1966-606</strain>
    </source>
</reference>
<dbReference type="PANTHER" id="PTHR35485">
    <property type="entry name" value="OS01G0888900 PROTEIN"/>
    <property type="match status" value="1"/>
</dbReference>
<protein>
    <submittedName>
        <fullName evidence="1">Uncharacterized protein</fullName>
    </submittedName>
</protein>
<feature type="non-terminal residue" evidence="1">
    <location>
        <position position="1"/>
    </location>
</feature>
<dbReference type="OrthoDB" id="650808at2759"/>
<dbReference type="PANTHER" id="PTHR35485:SF4">
    <property type="entry name" value="EXPRESSED PROTEIN"/>
    <property type="match status" value="1"/>
</dbReference>
<dbReference type="AlphaFoldDB" id="A0A6A4L2K0"/>
<proteinExistence type="predicted"/>
<gene>
    <name evidence="1" type="ORF">C3L33_17602</name>
</gene>
<evidence type="ECO:0000313" key="1">
    <source>
        <dbReference type="EMBL" id="KAE9450494.1"/>
    </source>
</evidence>
<evidence type="ECO:0000313" key="2">
    <source>
        <dbReference type="Proteomes" id="UP000428333"/>
    </source>
</evidence>
<organism evidence="1 2">
    <name type="scientific">Rhododendron williamsianum</name>
    <dbReference type="NCBI Taxonomy" id="262921"/>
    <lineage>
        <taxon>Eukaryota</taxon>
        <taxon>Viridiplantae</taxon>
        <taxon>Streptophyta</taxon>
        <taxon>Embryophyta</taxon>
        <taxon>Tracheophyta</taxon>
        <taxon>Spermatophyta</taxon>
        <taxon>Magnoliopsida</taxon>
        <taxon>eudicotyledons</taxon>
        <taxon>Gunneridae</taxon>
        <taxon>Pentapetalae</taxon>
        <taxon>asterids</taxon>
        <taxon>Ericales</taxon>
        <taxon>Ericaceae</taxon>
        <taxon>Ericoideae</taxon>
        <taxon>Rhodoreae</taxon>
        <taxon>Rhododendron</taxon>
    </lineage>
</organism>
<comment type="caution">
    <text evidence="1">The sequence shown here is derived from an EMBL/GenBank/DDBJ whole genome shotgun (WGS) entry which is preliminary data.</text>
</comment>
<name>A0A6A4L2K0_9ERIC</name>